<comment type="caution">
    <text evidence="1">The sequence shown here is derived from an EMBL/GenBank/DDBJ whole genome shotgun (WGS) entry which is preliminary data.</text>
</comment>
<dbReference type="Proteomes" id="UP000295292">
    <property type="component" value="Unassembled WGS sequence"/>
</dbReference>
<proteinExistence type="predicted"/>
<keyword evidence="2" id="KW-1185">Reference proteome</keyword>
<dbReference type="OrthoDB" id="701537at2"/>
<evidence type="ECO:0000313" key="1">
    <source>
        <dbReference type="EMBL" id="TDQ77073.1"/>
    </source>
</evidence>
<evidence type="ECO:0000313" key="2">
    <source>
        <dbReference type="Proteomes" id="UP000295292"/>
    </source>
</evidence>
<protein>
    <submittedName>
        <fullName evidence="1">Uncharacterized protein</fullName>
    </submittedName>
</protein>
<name>A0A4R6WFY3_9SPHI</name>
<dbReference type="RefSeq" id="WP_133584725.1">
    <property type="nucleotide sequence ID" value="NZ_SNYV01000014.1"/>
</dbReference>
<gene>
    <name evidence="1" type="ORF">CLV99_2468</name>
</gene>
<reference evidence="1 2" key="1">
    <citation type="submission" date="2019-03" db="EMBL/GenBank/DDBJ databases">
        <title>Genomic Encyclopedia of Archaeal and Bacterial Type Strains, Phase II (KMG-II): from individual species to whole genera.</title>
        <authorList>
            <person name="Goeker M."/>
        </authorList>
    </citation>
    <scope>NUCLEOTIDE SEQUENCE [LARGE SCALE GENOMIC DNA]</scope>
    <source>
        <strain evidence="1 2">DSM 28353</strain>
    </source>
</reference>
<dbReference type="AlphaFoldDB" id="A0A4R6WFY3"/>
<dbReference type="EMBL" id="SNYV01000014">
    <property type="protein sequence ID" value="TDQ77073.1"/>
    <property type="molecule type" value="Genomic_DNA"/>
</dbReference>
<sequence length="246" mass="28034">MAIIENGYLRGQIGNLVNRKVGNKNVVQTKPSDKIQQTRWTEAASRDFGTASSAGALIRRAFRPLHMDIHDSGMHNRLQQQMQRVLRGNGKQLQGMLHVQRGNIQRLVDFQFNEKSHLYDYLYFDPKVSFETNGTTSIALPSINAQRNFFIPKNCSHVILKIEVAGFNFRFKNFQTIGSHEMEFPIYSQNGEGTDPQTLIFERQDKHHDSIVVSLSILYITKNGSYTFLLNSEDLNPVGIIAAYNL</sequence>
<organism evidence="1 2">
    <name type="scientific">Sphingobacterium yanglingense</name>
    <dbReference type="NCBI Taxonomy" id="1437280"/>
    <lineage>
        <taxon>Bacteria</taxon>
        <taxon>Pseudomonadati</taxon>
        <taxon>Bacteroidota</taxon>
        <taxon>Sphingobacteriia</taxon>
        <taxon>Sphingobacteriales</taxon>
        <taxon>Sphingobacteriaceae</taxon>
        <taxon>Sphingobacterium</taxon>
    </lineage>
</organism>
<accession>A0A4R6WFY3</accession>